<dbReference type="InterPro" id="IPR044893">
    <property type="entry name" value="RNA_pol_Rpb1_clamp_domain"/>
</dbReference>
<name>A0ABQ7GQY3_DUNSA</name>
<dbReference type="Gene3D" id="1.10.274.100">
    <property type="entry name" value="RNA polymerase Rpb1, domain 3"/>
    <property type="match status" value="2"/>
</dbReference>
<dbReference type="InterPro" id="IPR045867">
    <property type="entry name" value="DNA-dir_RpoC_beta_prime"/>
</dbReference>
<dbReference type="Pfam" id="PF00623">
    <property type="entry name" value="RNA_pol_Rpb1_2"/>
    <property type="match status" value="1"/>
</dbReference>
<feature type="compositionally biased region" description="Low complexity" evidence="16">
    <location>
        <begin position="1369"/>
        <end position="1501"/>
    </location>
</feature>
<dbReference type="SMART" id="SM00663">
    <property type="entry name" value="RPOLA_N"/>
    <property type="match status" value="1"/>
</dbReference>
<gene>
    <name evidence="18" type="ORF">DUNSADRAFT_4944</name>
</gene>
<evidence type="ECO:0000256" key="10">
    <source>
        <dbReference type="ARBA" id="ARBA00022833"/>
    </source>
</evidence>
<evidence type="ECO:0000256" key="13">
    <source>
        <dbReference type="ARBA" id="ARBA00023163"/>
    </source>
</evidence>
<dbReference type="Pfam" id="PF04997">
    <property type="entry name" value="RNA_pol_Rpb1_1"/>
    <property type="match status" value="1"/>
</dbReference>
<dbReference type="InterPro" id="IPR007080">
    <property type="entry name" value="RNA_pol_Rpb1_1"/>
</dbReference>
<keyword evidence="8" id="KW-0479">Metal-binding</keyword>
<dbReference type="Gene3D" id="4.10.860.120">
    <property type="entry name" value="RNA polymerase II, clamp domain"/>
    <property type="match status" value="2"/>
</dbReference>
<evidence type="ECO:0000256" key="16">
    <source>
        <dbReference type="SAM" id="MobiDB-lite"/>
    </source>
</evidence>
<dbReference type="EMBL" id="MU069632">
    <property type="protein sequence ID" value="KAF5837019.1"/>
    <property type="molecule type" value="Genomic_DNA"/>
</dbReference>
<comment type="subcellular location">
    <subcellularLocation>
        <location evidence="1">Nucleus</location>
    </subcellularLocation>
</comment>
<dbReference type="Pfam" id="PF04992">
    <property type="entry name" value="RNA_pol_Rpb1_6"/>
    <property type="match status" value="1"/>
</dbReference>
<evidence type="ECO:0000256" key="6">
    <source>
        <dbReference type="ARBA" id="ARBA00022679"/>
    </source>
</evidence>
<dbReference type="InterPro" id="IPR006592">
    <property type="entry name" value="RNA_pol_N"/>
</dbReference>
<dbReference type="SUPFAM" id="SSF64484">
    <property type="entry name" value="beta and beta-prime subunits of DNA dependent RNA-polymerase"/>
    <property type="match status" value="1"/>
</dbReference>
<feature type="domain" description="RNA polymerase N-terminal" evidence="17">
    <location>
        <begin position="220"/>
        <end position="501"/>
    </location>
</feature>
<keyword evidence="19" id="KW-1185">Reference proteome</keyword>
<dbReference type="InterPro" id="IPR007081">
    <property type="entry name" value="RNA_pol_Rpb1_5"/>
</dbReference>
<dbReference type="InterPro" id="IPR007073">
    <property type="entry name" value="RNA_pol_Rpb1_7"/>
</dbReference>
<proteinExistence type="inferred from homology"/>
<evidence type="ECO:0000256" key="9">
    <source>
        <dbReference type="ARBA" id="ARBA00022737"/>
    </source>
</evidence>
<evidence type="ECO:0000256" key="7">
    <source>
        <dbReference type="ARBA" id="ARBA00022695"/>
    </source>
</evidence>
<dbReference type="EC" id="2.7.7.6" evidence="15"/>
<dbReference type="Pfam" id="PF04983">
    <property type="entry name" value="RNA_pol_Rpb1_3"/>
    <property type="match status" value="1"/>
</dbReference>
<evidence type="ECO:0000256" key="2">
    <source>
        <dbReference type="ARBA" id="ARBA00007207"/>
    </source>
</evidence>
<dbReference type="InterPro" id="IPR000722">
    <property type="entry name" value="RNA_pol_asu"/>
</dbReference>
<evidence type="ECO:0000256" key="3">
    <source>
        <dbReference type="ARBA" id="ARBA00022478"/>
    </source>
</evidence>
<dbReference type="Pfam" id="PF04998">
    <property type="entry name" value="RNA_pol_Rpb1_5"/>
    <property type="match status" value="1"/>
</dbReference>
<dbReference type="InterPro" id="IPR000684">
    <property type="entry name" value="RNA_pol_II_repeat_euk"/>
</dbReference>
<feature type="compositionally biased region" description="Polar residues" evidence="16">
    <location>
        <begin position="1333"/>
        <end position="1345"/>
    </location>
</feature>
<organism evidence="18 19">
    <name type="scientific">Dunaliella salina</name>
    <name type="common">Green alga</name>
    <name type="synonym">Protococcus salinus</name>
    <dbReference type="NCBI Taxonomy" id="3046"/>
    <lineage>
        <taxon>Eukaryota</taxon>
        <taxon>Viridiplantae</taxon>
        <taxon>Chlorophyta</taxon>
        <taxon>core chlorophytes</taxon>
        <taxon>Chlorophyceae</taxon>
        <taxon>CS clade</taxon>
        <taxon>Chlamydomonadales</taxon>
        <taxon>Dunaliellaceae</taxon>
        <taxon>Dunaliella</taxon>
    </lineage>
</organism>
<sequence>MGTLDRFTFSSAPIKRVKAVQFSVWDPDEIRRYSVAKIETSDTYEKGLPKMGGLSDLRMGTMDKGGVVCTTDGNSMIDCPGYFGHIELAKPMYHPGFIKTVIRVLRCVSYSTSKLLVDKADPKYQQGASIRSPEGRLRYFVSICNSKRIDEATGAPQPAYKYENMKIICEFAKPKNEEEQPDQGERKQELSAERAYEILRRISDEDCQALGFNTKWVRPDWMIITALPVPPPPVRPSVMMDSSARCEDDLTHKLAEIIRANNALRKQEQNGAPQHIINDFAQLVQYHITTYMDNTIPGVPPSMQKSGRPIKSISQRLKGKEGRIRGNLMGKRVDFSARTVITGDPNIGIDELGVPWSIALNLTFPETATPFNINRLQALVDNGPHPPPGETGAKFIIREDGRRINLEFMKAGQDKRLELGDKVERHLHNGDLVLFNRQPSLHKMSMMGHRVRILPYSTFRLNLSVTTPYNADFDGDEMNMHVAQKYPFSLVVEHEQPLHFFGHSWEMPFLKGACWGQNCSSTCLGMMSKRDAFIEKDYLINILMTMEDWDGVVPMPAILKPRPLWTGKQVLIRRGELVMGVLCKKTLGAAGGGLIHITFLEHGPDYARRLINNLQVTTNYWLLQQGHSIGIGDTVADDATMTTINEIIEKAKEEVKKIIATYQSGELEQQPGRTIQESFENRVNAVLNKARDDAGKRAQNSLDLSVSSLGMCVCVPVRVWSGQLLKRPDPTLHLPEHDQGRAKHRHQGENVGVTSFFSCTSSCLFFCRVHPALPREGHRGHQNSRRLLTVASRRTHFQTSLNAPVHCRIHPALPCEGHGGPRDMLLLPTSSFRHTWYIQRRLVKAMEDLIIRYDGTVRTSVGSIVQFLYGEDGMDGVRIEGQSLDHLKLDTLRAEVMPHGDTGVNLPVNLRRLILNAQTKFNIKPHRPGYTNLGPLEVVKKVQDLCNRLIVVSGQDGLSVEAQRNATIMSMSLLRANLASKRLLKDYKLTAEAFDWLIGEVEARFNQARAHAGDGIGSLAAQSLGEPTTQDAAKDVQSTLEYASLKNITSRVEIWFSACCAWLVWVCSSSLGAKRGISGHVETGALQYAVAHQVLLGPVWPWHVLRLDVEGVTCCSGFFAESLHSSMNPVEPEKTVVEADEALVAAYFELPDEEQDVNRMSPWLLRIELDRDMIIDKRLSVDRVANRIQEEYEEFLNVMFSDENAEQLVLRIRHLAILCDVMTSRGHLMAITRHGINRNGNGPMTQCSFEETVDILMRAATFGERDNCTGVSENIMLGQMCPLGTGSFDLLLNEAALQDAFEVQLGSAFDMAAYDNVQMTPGRSPARTPGPQSPSGMYSPIQSPFTAGGVGFSPGPGAMFSPGPQSPGYSPTSPRYSPTSPAYSPTSPAYSPTSPAYSPTSPAYSPTSPAYSPTSPAYSPTSPAYSPTSPAYSPTSPAYSPTSPAYSPTSPAYSPTSPAYSPTSPAYSPTSPAYSPTSPAYSPTSPAYSPTSPAYSPTSPA</sequence>
<reference evidence="18" key="1">
    <citation type="submission" date="2017-08" db="EMBL/GenBank/DDBJ databases">
        <authorList>
            <person name="Polle J.E."/>
            <person name="Barry K."/>
            <person name="Cushman J."/>
            <person name="Schmutz J."/>
            <person name="Tran D."/>
            <person name="Hathwaick L.T."/>
            <person name="Yim W.C."/>
            <person name="Jenkins J."/>
            <person name="Mckie-Krisberg Z.M."/>
            <person name="Prochnik S."/>
            <person name="Lindquist E."/>
            <person name="Dockter R.B."/>
            <person name="Adam C."/>
            <person name="Molina H."/>
            <person name="Bunkerborg J."/>
            <person name="Jin E."/>
            <person name="Buchheim M."/>
            <person name="Magnuson J."/>
        </authorList>
    </citation>
    <scope>NUCLEOTIDE SEQUENCE</scope>
    <source>
        <strain evidence="18">CCAP 19/18</strain>
    </source>
</reference>
<keyword evidence="13 15" id="KW-0804">Transcription</keyword>
<dbReference type="Gene3D" id="2.40.40.20">
    <property type="match status" value="1"/>
</dbReference>
<evidence type="ECO:0000256" key="8">
    <source>
        <dbReference type="ARBA" id="ARBA00022723"/>
    </source>
</evidence>
<keyword evidence="10" id="KW-0862">Zinc</keyword>
<comment type="similarity">
    <text evidence="2">Belongs to the RNA polymerase beta' chain family. RpoC1 subfamily.</text>
</comment>
<dbReference type="PRINTS" id="PR01217">
    <property type="entry name" value="PRICHEXTENSN"/>
</dbReference>
<dbReference type="InterPro" id="IPR038120">
    <property type="entry name" value="Rpb1_funnel_sf"/>
</dbReference>
<dbReference type="Gene3D" id="3.30.1360.140">
    <property type="match status" value="1"/>
</dbReference>
<dbReference type="InterPro" id="IPR042102">
    <property type="entry name" value="RNA_pol_Rpb1_3_sf"/>
</dbReference>
<dbReference type="Gene3D" id="1.10.150.390">
    <property type="match status" value="1"/>
</dbReference>
<comment type="function">
    <text evidence="15">DNA-dependent RNA polymerase catalyzes the transcription of DNA into RNA using the four ribonucleoside triphosphates as substrates.</text>
</comment>
<dbReference type="PROSITE" id="PS00115">
    <property type="entry name" value="RNA_POL_II_REPEAT"/>
    <property type="match status" value="12"/>
</dbReference>
<keyword evidence="4" id="KW-0597">Phosphoprotein</keyword>
<keyword evidence="9" id="KW-0677">Repeat</keyword>
<keyword evidence="12" id="KW-0238">DNA-binding</keyword>
<keyword evidence="14" id="KW-0539">Nucleus</keyword>
<comment type="caution">
    <text evidence="18">The sequence shown here is derived from an EMBL/GenBank/DDBJ whole genome shotgun (WGS) entry which is preliminary data.</text>
</comment>
<dbReference type="InterPro" id="IPR007066">
    <property type="entry name" value="RNA_pol_Rpb1_3"/>
</dbReference>
<keyword evidence="5" id="KW-0934">Plastid</keyword>
<keyword evidence="11" id="KW-0460">Magnesium</keyword>
<evidence type="ECO:0000256" key="5">
    <source>
        <dbReference type="ARBA" id="ARBA00022640"/>
    </source>
</evidence>
<evidence type="ECO:0000256" key="1">
    <source>
        <dbReference type="ARBA" id="ARBA00004123"/>
    </source>
</evidence>
<evidence type="ECO:0000313" key="18">
    <source>
        <dbReference type="EMBL" id="KAF5837019.1"/>
    </source>
</evidence>
<dbReference type="InterPro" id="IPR007075">
    <property type="entry name" value="RNA_pol_Rpb1_6"/>
</dbReference>
<dbReference type="Gene3D" id="3.30.1490.180">
    <property type="entry name" value="RNA polymerase ii"/>
    <property type="match status" value="1"/>
</dbReference>
<keyword evidence="3 15" id="KW-0240">DNA-directed RNA polymerase</keyword>
<keyword evidence="6 15" id="KW-0808">Transferase</keyword>
<keyword evidence="7 15" id="KW-0548">Nucleotidyltransferase</keyword>
<evidence type="ECO:0000256" key="14">
    <source>
        <dbReference type="ARBA" id="ARBA00023242"/>
    </source>
</evidence>
<dbReference type="Pfam" id="PF04990">
    <property type="entry name" value="RNA_pol_Rpb1_7"/>
    <property type="match status" value="1"/>
</dbReference>
<comment type="catalytic activity">
    <reaction evidence="15">
        <text>RNA(n) + a ribonucleoside 5'-triphosphate = RNA(n+1) + diphosphate</text>
        <dbReference type="Rhea" id="RHEA:21248"/>
        <dbReference type="Rhea" id="RHEA-COMP:14527"/>
        <dbReference type="Rhea" id="RHEA-COMP:17342"/>
        <dbReference type="ChEBI" id="CHEBI:33019"/>
        <dbReference type="ChEBI" id="CHEBI:61557"/>
        <dbReference type="ChEBI" id="CHEBI:140395"/>
        <dbReference type="EC" id="2.7.7.6"/>
    </reaction>
</comment>
<evidence type="ECO:0000313" key="19">
    <source>
        <dbReference type="Proteomes" id="UP000815325"/>
    </source>
</evidence>
<dbReference type="InterPro" id="IPR038593">
    <property type="entry name" value="RNA_pol_Rpb1_7_sf"/>
</dbReference>
<accession>A0ABQ7GQY3</accession>
<dbReference type="Gene3D" id="6.20.50.80">
    <property type="match status" value="1"/>
</dbReference>
<dbReference type="Pfam" id="PF05001">
    <property type="entry name" value="RNA_pol_Rpb1_R"/>
    <property type="match status" value="10"/>
</dbReference>
<dbReference type="PANTHER" id="PTHR19376">
    <property type="entry name" value="DNA-DIRECTED RNA POLYMERASE"/>
    <property type="match status" value="1"/>
</dbReference>
<evidence type="ECO:0000256" key="11">
    <source>
        <dbReference type="ARBA" id="ARBA00022842"/>
    </source>
</evidence>
<protein>
    <recommendedName>
        <fullName evidence="15">DNA-directed RNA polymerase subunit</fullName>
        <ecNumber evidence="15">2.7.7.6</ecNumber>
    </recommendedName>
</protein>
<dbReference type="PANTHER" id="PTHR19376:SF37">
    <property type="entry name" value="DNA-DIRECTED RNA POLYMERASE II SUBUNIT RPB1"/>
    <property type="match status" value="1"/>
</dbReference>
<dbReference type="Gene3D" id="1.10.132.30">
    <property type="match status" value="1"/>
</dbReference>
<evidence type="ECO:0000256" key="15">
    <source>
        <dbReference type="RuleBase" id="RU004279"/>
    </source>
</evidence>
<evidence type="ECO:0000259" key="17">
    <source>
        <dbReference type="SMART" id="SM00663"/>
    </source>
</evidence>
<evidence type="ECO:0000256" key="12">
    <source>
        <dbReference type="ARBA" id="ARBA00023125"/>
    </source>
</evidence>
<feature type="region of interest" description="Disordered" evidence="16">
    <location>
        <begin position="1320"/>
        <end position="1501"/>
    </location>
</feature>
<dbReference type="Proteomes" id="UP000815325">
    <property type="component" value="Unassembled WGS sequence"/>
</dbReference>
<evidence type="ECO:0000256" key="4">
    <source>
        <dbReference type="ARBA" id="ARBA00022553"/>
    </source>
</evidence>